<dbReference type="RefSeq" id="WP_172836354.1">
    <property type="nucleotide sequence ID" value="NZ_JBHRWG010000002.1"/>
</dbReference>
<keyword evidence="2" id="KW-1185">Reference proteome</keyword>
<dbReference type="EMBL" id="LT598496">
    <property type="protein sequence ID" value="SBV24597.1"/>
    <property type="molecule type" value="Genomic_DNA"/>
</dbReference>
<evidence type="ECO:0000313" key="1">
    <source>
        <dbReference type="EMBL" id="SBV24597.1"/>
    </source>
</evidence>
<name>A0A1C3MW91_9ACTN</name>
<dbReference type="Proteomes" id="UP000199393">
    <property type="component" value="Chromosome I"/>
</dbReference>
<protein>
    <submittedName>
        <fullName evidence="1">Uncharacterized protein</fullName>
    </submittedName>
</protein>
<gene>
    <name evidence="1" type="ORF">GA0070620_0018</name>
</gene>
<dbReference type="AlphaFoldDB" id="A0A1C3MW91"/>
<organism evidence="1 2">
    <name type="scientific">Micromonospora krabiensis</name>
    <dbReference type="NCBI Taxonomy" id="307121"/>
    <lineage>
        <taxon>Bacteria</taxon>
        <taxon>Bacillati</taxon>
        <taxon>Actinomycetota</taxon>
        <taxon>Actinomycetes</taxon>
        <taxon>Micromonosporales</taxon>
        <taxon>Micromonosporaceae</taxon>
        <taxon>Micromonospora</taxon>
    </lineage>
</organism>
<reference evidence="2" key="1">
    <citation type="submission" date="2016-06" db="EMBL/GenBank/DDBJ databases">
        <authorList>
            <person name="Varghese N."/>
        </authorList>
    </citation>
    <scope>NUCLEOTIDE SEQUENCE [LARGE SCALE GENOMIC DNA]</scope>
    <source>
        <strain evidence="2">DSM 45344</strain>
    </source>
</reference>
<accession>A0A1C3MW91</accession>
<dbReference type="InterPro" id="IPR046196">
    <property type="entry name" value="DUF6228"/>
</dbReference>
<dbReference type="STRING" id="307121.GA0070620_0018"/>
<proteinExistence type="predicted"/>
<dbReference type="Pfam" id="PF19739">
    <property type="entry name" value="DUF6228"/>
    <property type="match status" value="1"/>
</dbReference>
<evidence type="ECO:0000313" key="2">
    <source>
        <dbReference type="Proteomes" id="UP000199393"/>
    </source>
</evidence>
<sequence length="151" mass="17304">MRHAPADPDELVIRCVENPDATVRLYDRYFPDEYGTGFSVELQADGMRARFSPVEVWVWDDVDLPDFVAGLADDFRGWTGKRSWSSNHLTVDASYHSRGWVDLRWTLQPWLTRADGWSASVTTWVEAGAQMSRLAGDLRRFLPDVRARQGE</sequence>